<reference evidence="1" key="1">
    <citation type="submission" date="2020-12" db="EMBL/GenBank/DDBJ databases">
        <title>Enhanced detection system for hospital associated transmission using whole genome sequencing surveillance.</title>
        <authorList>
            <person name="Harrison L.H."/>
            <person name="Van Tyne D."/>
            <person name="Marsh J.W."/>
            <person name="Griffith M.P."/>
            <person name="Snyder D.J."/>
            <person name="Cooper V.S."/>
            <person name="Mustapha M."/>
        </authorList>
    </citation>
    <scope>NUCLEOTIDE SEQUENCE</scope>
    <source>
        <strain evidence="1">PSB00042</strain>
    </source>
</reference>
<proteinExistence type="predicted"/>
<name>A0A8I1EBQ9_PSEPU</name>
<gene>
    <name evidence="1" type="ORF">JEU22_00265</name>
</gene>
<dbReference type="RefSeq" id="WP_198745985.1">
    <property type="nucleotide sequence ID" value="NZ_JAEHTE010000001.1"/>
</dbReference>
<sequence length="337" mass="37312">MTDLSYWAKETQCFFLRMLLRKGLLLTEDELGTALSGSNKSNYCAINTALERVKSWSDLYQGNDTSGVNLGELKVIAVLKAASNISNGISVVAHVDNYITWVHEHPIPSFPKIVDERIKSVASRFARQLISHGKEATVEGLIEALHDEASKVVSPVYSKGYLAWQAYELDERDPGIIQKTIDQIERLYLAGGSPVKTVARGTQLWHVGHIDESLKIRFGRPLWTTDNHAKINSYENQALQAGIPGFRLHLHLTADLYAADFTGINIKHLAVNGVTHGILAYCLKEWANVRFSGVVGTNGGADEVVLLSPESQAEVWQIDHIQKSTSSKISPARRLEI</sequence>
<evidence type="ECO:0000313" key="1">
    <source>
        <dbReference type="EMBL" id="MBI6882363.1"/>
    </source>
</evidence>
<comment type="caution">
    <text evidence="1">The sequence shown here is derived from an EMBL/GenBank/DDBJ whole genome shotgun (WGS) entry which is preliminary data.</text>
</comment>
<evidence type="ECO:0000313" key="2">
    <source>
        <dbReference type="Proteomes" id="UP000637061"/>
    </source>
</evidence>
<protein>
    <submittedName>
        <fullName evidence="1">Uncharacterized protein</fullName>
    </submittedName>
</protein>
<dbReference type="Proteomes" id="UP000637061">
    <property type="component" value="Unassembled WGS sequence"/>
</dbReference>
<organism evidence="1 2">
    <name type="scientific">Pseudomonas putida</name>
    <name type="common">Arthrobacter siderocapsulatus</name>
    <dbReference type="NCBI Taxonomy" id="303"/>
    <lineage>
        <taxon>Bacteria</taxon>
        <taxon>Pseudomonadati</taxon>
        <taxon>Pseudomonadota</taxon>
        <taxon>Gammaproteobacteria</taxon>
        <taxon>Pseudomonadales</taxon>
        <taxon>Pseudomonadaceae</taxon>
        <taxon>Pseudomonas</taxon>
    </lineage>
</organism>
<dbReference type="AlphaFoldDB" id="A0A8I1EBQ9"/>
<accession>A0A8I1EBQ9</accession>
<dbReference type="EMBL" id="JAEHTE010000001">
    <property type="protein sequence ID" value="MBI6882363.1"/>
    <property type="molecule type" value="Genomic_DNA"/>
</dbReference>